<name>A0A7G1KJH1_9NOCA</name>
<sequence length="127" mass="13891">MAGEEAARWQRLAEQARSGGLYLDDEAIARECLAACDQRLTDLQIMLDTARFTQRVSGFGDFDMGRALEAGFLKQATGEPNSIDQVILDHIDTVKNMREVMALSIKQLTGQDVDNAGEIGSTDPTGR</sequence>
<keyword evidence="2" id="KW-1185">Reference proteome</keyword>
<evidence type="ECO:0000313" key="2">
    <source>
        <dbReference type="Proteomes" id="UP000516173"/>
    </source>
</evidence>
<dbReference type="AlphaFoldDB" id="A0A7G1KJH1"/>
<dbReference type="KEGG" id="nwl:NWFMUON74_20850"/>
<dbReference type="EMBL" id="AP023396">
    <property type="protein sequence ID" value="BCK54313.1"/>
    <property type="molecule type" value="Genomic_DNA"/>
</dbReference>
<organism evidence="1 2">
    <name type="scientific">Nocardia wallacei</name>
    <dbReference type="NCBI Taxonomy" id="480035"/>
    <lineage>
        <taxon>Bacteria</taxon>
        <taxon>Bacillati</taxon>
        <taxon>Actinomycetota</taxon>
        <taxon>Actinomycetes</taxon>
        <taxon>Mycobacteriales</taxon>
        <taxon>Nocardiaceae</taxon>
        <taxon>Nocardia</taxon>
    </lineage>
</organism>
<protein>
    <submittedName>
        <fullName evidence="1">Uncharacterized protein</fullName>
    </submittedName>
</protein>
<gene>
    <name evidence="1" type="ORF">NWFMUON74_20850</name>
</gene>
<dbReference type="GeneID" id="80346647"/>
<evidence type="ECO:0000313" key="1">
    <source>
        <dbReference type="EMBL" id="BCK54313.1"/>
    </source>
</evidence>
<accession>A0A7G1KJH1</accession>
<reference evidence="1 2" key="1">
    <citation type="submission" date="2020-08" db="EMBL/GenBank/DDBJ databases">
        <title>Genome Sequencing of Nocardia wallacei strain FMUON74 and assembly.</title>
        <authorList>
            <person name="Toyokawa M."/>
            <person name="Uesaka K."/>
        </authorList>
    </citation>
    <scope>NUCLEOTIDE SEQUENCE [LARGE SCALE GENOMIC DNA]</scope>
    <source>
        <strain evidence="1 2">FMUON74</strain>
    </source>
</reference>
<dbReference type="RefSeq" id="WP_187687594.1">
    <property type="nucleotide sequence ID" value="NZ_AP023396.1"/>
</dbReference>
<dbReference type="Proteomes" id="UP000516173">
    <property type="component" value="Chromosome"/>
</dbReference>
<proteinExistence type="predicted"/>